<proteinExistence type="predicted"/>
<comment type="caution">
    <text evidence="1">The sequence shown here is derived from an EMBL/GenBank/DDBJ whole genome shotgun (WGS) entry which is preliminary data.</text>
</comment>
<accession>U2CWJ6</accession>
<dbReference type="HOGENOM" id="CLU_3285219_0_0_10"/>
<sequence length="40" mass="4789">MNKSGISETESFFYFKTYSSVILSYKFEFSKKKLIFVYLS</sequence>
<dbReference type="AlphaFoldDB" id="U2CWJ6"/>
<organism evidence="1 2">
    <name type="scientific">Bacteroides pyogenes F0041</name>
    <dbReference type="NCBI Taxonomy" id="1321819"/>
    <lineage>
        <taxon>Bacteria</taxon>
        <taxon>Pseudomonadati</taxon>
        <taxon>Bacteroidota</taxon>
        <taxon>Bacteroidia</taxon>
        <taxon>Bacteroidales</taxon>
        <taxon>Bacteroidaceae</taxon>
        <taxon>Bacteroides</taxon>
    </lineage>
</organism>
<reference evidence="1 2" key="1">
    <citation type="submission" date="2013-08" db="EMBL/GenBank/DDBJ databases">
        <authorList>
            <person name="Weinstock G."/>
            <person name="Sodergren E."/>
            <person name="Wylie T."/>
            <person name="Fulton L."/>
            <person name="Fulton R."/>
            <person name="Fronick C."/>
            <person name="O'Laughlin M."/>
            <person name="Godfrey J."/>
            <person name="Miner T."/>
            <person name="Herter B."/>
            <person name="Appelbaum E."/>
            <person name="Cordes M."/>
            <person name="Lek S."/>
            <person name="Wollam A."/>
            <person name="Pepin K.H."/>
            <person name="Palsikar V.B."/>
            <person name="Mitreva M."/>
            <person name="Wilson R.K."/>
        </authorList>
    </citation>
    <scope>NUCLEOTIDE SEQUENCE [LARGE SCALE GENOMIC DNA]</scope>
    <source>
        <strain evidence="1 2">F0041</strain>
    </source>
</reference>
<gene>
    <name evidence="1" type="ORF">HMPREF1981_00174</name>
</gene>
<evidence type="ECO:0000313" key="2">
    <source>
        <dbReference type="Proteomes" id="UP000016496"/>
    </source>
</evidence>
<evidence type="ECO:0000313" key="1">
    <source>
        <dbReference type="EMBL" id="ERI88930.1"/>
    </source>
</evidence>
<protein>
    <submittedName>
        <fullName evidence="1">Toxin-antitoxin system, antitoxin component, Xre domain protein</fullName>
    </submittedName>
</protein>
<dbReference type="Proteomes" id="UP000016496">
    <property type="component" value="Unassembled WGS sequence"/>
</dbReference>
<dbReference type="EMBL" id="AWSV01000012">
    <property type="protein sequence ID" value="ERI88930.1"/>
    <property type="molecule type" value="Genomic_DNA"/>
</dbReference>
<dbReference type="PATRIC" id="fig|1321819.3.peg.164"/>
<name>U2CWJ6_9BACE</name>